<name>A0A378MDZ0_LISGR</name>
<sequence length="311" mass="36539">MDENRRFPTIVMKFADGHSDTLSEAEYDKVGIYLEDNYYHDPSSEALTHLLIRYYNERKHYLDAKEIGQAFLTDNGYSKAVLGELSTTYLATDEMDTYFTLVRKYVAEEKIVQAEQATVIPFPRKRLTASSEEMYSSFLDWNIAEQLQFLQNVRFEKIDSYIADFRLLLKTETISPFVQSIIFEILQENHIDENITVQKLGRQAVFNPVKTPIMEENPFIQTFFSILKESLENDNPSLLMQVTDIVQQHLFLLYPFSLEPEEPTLWAQAYYNWISTMYHTQPIKRIAETEELERAQQFIEQLEEAQQKNLS</sequence>
<dbReference type="OrthoDB" id="2364593at2"/>
<accession>A0A378MDZ0</accession>
<organism evidence="1 2">
    <name type="scientific">Listeria grayi</name>
    <name type="common">Listeria murrayi</name>
    <dbReference type="NCBI Taxonomy" id="1641"/>
    <lineage>
        <taxon>Bacteria</taxon>
        <taxon>Bacillati</taxon>
        <taxon>Bacillota</taxon>
        <taxon>Bacilli</taxon>
        <taxon>Bacillales</taxon>
        <taxon>Listeriaceae</taxon>
        <taxon>Listeria</taxon>
    </lineage>
</organism>
<protein>
    <submittedName>
        <fullName evidence="1">Uncharacterized protein</fullName>
    </submittedName>
</protein>
<reference evidence="1 2" key="1">
    <citation type="submission" date="2018-06" db="EMBL/GenBank/DDBJ databases">
        <authorList>
            <consortium name="Pathogen Informatics"/>
            <person name="Doyle S."/>
        </authorList>
    </citation>
    <scope>NUCLEOTIDE SEQUENCE [LARGE SCALE GENOMIC DNA]</scope>
    <source>
        <strain evidence="2">NCTC 10815</strain>
    </source>
</reference>
<proteinExistence type="predicted"/>
<dbReference type="RefSeq" id="WP_036106490.1">
    <property type="nucleotide sequence ID" value="NZ_JAASVE010000001.1"/>
</dbReference>
<gene>
    <name evidence="1" type="ORF">NCTC10815_00870</name>
</gene>
<evidence type="ECO:0000313" key="2">
    <source>
        <dbReference type="Proteomes" id="UP000254879"/>
    </source>
</evidence>
<evidence type="ECO:0000313" key="1">
    <source>
        <dbReference type="EMBL" id="STY43572.1"/>
    </source>
</evidence>
<dbReference type="AlphaFoldDB" id="A0A378MDZ0"/>
<dbReference type="Proteomes" id="UP000254879">
    <property type="component" value="Unassembled WGS sequence"/>
</dbReference>
<dbReference type="EMBL" id="UGPG01000001">
    <property type="protein sequence ID" value="STY43572.1"/>
    <property type="molecule type" value="Genomic_DNA"/>
</dbReference>
<dbReference type="SUPFAM" id="SSF116965">
    <property type="entry name" value="Hypothetical protein MPN330"/>
    <property type="match status" value="1"/>
</dbReference>